<feature type="region of interest" description="Disordered" evidence="1">
    <location>
        <begin position="1"/>
        <end position="113"/>
    </location>
</feature>
<feature type="compositionally biased region" description="Low complexity" evidence="1">
    <location>
        <begin position="53"/>
        <end position="66"/>
    </location>
</feature>
<dbReference type="EMBL" id="JAGMWT010000009">
    <property type="protein sequence ID" value="KAH7122563.1"/>
    <property type="molecule type" value="Genomic_DNA"/>
</dbReference>
<feature type="compositionally biased region" description="Basic and acidic residues" evidence="1">
    <location>
        <begin position="36"/>
        <end position="51"/>
    </location>
</feature>
<protein>
    <recommendedName>
        <fullName evidence="2">KANL3/Tex30 alpha/beta hydrolase-like domain-containing protein</fullName>
    </recommendedName>
</protein>
<keyword evidence="4" id="KW-1185">Reference proteome</keyword>
<evidence type="ECO:0000259" key="2">
    <source>
        <dbReference type="Pfam" id="PF20408"/>
    </source>
</evidence>
<name>A0A9P9DNM7_9PLEO</name>
<comment type="caution">
    <text evidence="3">The sequence shown here is derived from an EMBL/GenBank/DDBJ whole genome shotgun (WGS) entry which is preliminary data.</text>
</comment>
<dbReference type="PANTHER" id="PTHR13136:SF11">
    <property type="entry name" value="TESTIS-EXPRESSED PROTEIN 30"/>
    <property type="match status" value="1"/>
</dbReference>
<feature type="compositionally biased region" description="Low complexity" evidence="1">
    <location>
        <begin position="74"/>
        <end position="87"/>
    </location>
</feature>
<sequence length="338" mass="36483">MPTKRRKATEEIASGAPEPKRRSQRLAFTQTPVPKEPLDIKDSKGPFDKITKSKSSGSKKTETQSSPEGQTKPTKSAPKTQKQSTTKSKSKSKSKSSPPENEPLLKSPTTASPFHTLTLQSPLLKSPIPCHTYSSPSTTSPTLIFTHGAGGTLSAPAVLQFCSGFSTYFPILVFQGSMNLAARTKGFHACIKHLSDTDTDEEESKTILLGGRSMGSRAAIIALKDYLATFTSPPPTLLILVSYPLKGPNGDMRSEILFALPDYVKVLFVIGDRDHMCPLDELEAVRGKMGARSWLVVVRGADHGMSKGDLGERAGRRAGEWVRDGEVDWGVGGRVEVG</sequence>
<dbReference type="OrthoDB" id="6415022at2759"/>
<dbReference type="InterPro" id="IPR046879">
    <property type="entry name" value="KANL3/Tex30_Abhydrolase"/>
</dbReference>
<dbReference type="SUPFAM" id="SSF53474">
    <property type="entry name" value="alpha/beta-Hydrolases"/>
    <property type="match status" value="1"/>
</dbReference>
<dbReference type="Proteomes" id="UP000700596">
    <property type="component" value="Unassembled WGS sequence"/>
</dbReference>
<dbReference type="Pfam" id="PF20408">
    <property type="entry name" value="Abhydrolase_11"/>
    <property type="match status" value="1"/>
</dbReference>
<feature type="domain" description="KANL3/Tex30 alpha/beta hydrolase-like" evidence="2">
    <location>
        <begin position="142"/>
        <end position="306"/>
    </location>
</feature>
<evidence type="ECO:0000313" key="3">
    <source>
        <dbReference type="EMBL" id="KAH7122563.1"/>
    </source>
</evidence>
<accession>A0A9P9DNM7</accession>
<evidence type="ECO:0000256" key="1">
    <source>
        <dbReference type="SAM" id="MobiDB-lite"/>
    </source>
</evidence>
<organism evidence="3 4">
    <name type="scientific">Dendryphion nanum</name>
    <dbReference type="NCBI Taxonomy" id="256645"/>
    <lineage>
        <taxon>Eukaryota</taxon>
        <taxon>Fungi</taxon>
        <taxon>Dikarya</taxon>
        <taxon>Ascomycota</taxon>
        <taxon>Pezizomycotina</taxon>
        <taxon>Dothideomycetes</taxon>
        <taxon>Pleosporomycetidae</taxon>
        <taxon>Pleosporales</taxon>
        <taxon>Torulaceae</taxon>
        <taxon>Dendryphion</taxon>
    </lineage>
</organism>
<dbReference type="PANTHER" id="PTHR13136">
    <property type="entry name" value="TESTIS DEVELOPMENT PROTEIN PRTD"/>
    <property type="match status" value="1"/>
</dbReference>
<evidence type="ECO:0000313" key="4">
    <source>
        <dbReference type="Proteomes" id="UP000700596"/>
    </source>
</evidence>
<gene>
    <name evidence="3" type="ORF">B0J11DRAFT_608017</name>
</gene>
<reference evidence="3" key="1">
    <citation type="journal article" date="2021" name="Nat. Commun.">
        <title>Genetic determinants of endophytism in the Arabidopsis root mycobiome.</title>
        <authorList>
            <person name="Mesny F."/>
            <person name="Miyauchi S."/>
            <person name="Thiergart T."/>
            <person name="Pickel B."/>
            <person name="Atanasova L."/>
            <person name="Karlsson M."/>
            <person name="Huettel B."/>
            <person name="Barry K.W."/>
            <person name="Haridas S."/>
            <person name="Chen C."/>
            <person name="Bauer D."/>
            <person name="Andreopoulos W."/>
            <person name="Pangilinan J."/>
            <person name="LaButti K."/>
            <person name="Riley R."/>
            <person name="Lipzen A."/>
            <person name="Clum A."/>
            <person name="Drula E."/>
            <person name="Henrissat B."/>
            <person name="Kohler A."/>
            <person name="Grigoriev I.V."/>
            <person name="Martin F.M."/>
            <person name="Hacquard S."/>
        </authorList>
    </citation>
    <scope>NUCLEOTIDE SEQUENCE</scope>
    <source>
        <strain evidence="3">MPI-CAGE-CH-0243</strain>
    </source>
</reference>
<dbReference type="Gene3D" id="3.40.50.1820">
    <property type="entry name" value="alpha/beta hydrolase"/>
    <property type="match status" value="1"/>
</dbReference>
<dbReference type="InterPro" id="IPR029058">
    <property type="entry name" value="AB_hydrolase_fold"/>
</dbReference>
<dbReference type="InterPro" id="IPR026555">
    <property type="entry name" value="NSL3/Tex30"/>
</dbReference>
<dbReference type="AlphaFoldDB" id="A0A9P9DNM7"/>
<proteinExistence type="predicted"/>